<comment type="subcellular location">
    <subcellularLocation>
        <location evidence="1">Endoplasmic reticulum membrane</location>
        <topology evidence="1">Single-pass membrane protein</topology>
    </subcellularLocation>
</comment>
<dbReference type="PANTHER" id="PTHR43908:SF3">
    <property type="entry name" value="AT29763P-RELATED"/>
    <property type="match status" value="1"/>
</dbReference>
<evidence type="ECO:0000256" key="3">
    <source>
        <dbReference type="ARBA" id="ARBA00022824"/>
    </source>
</evidence>
<feature type="compositionally biased region" description="Low complexity" evidence="6">
    <location>
        <begin position="118"/>
        <end position="129"/>
    </location>
</feature>
<protein>
    <submittedName>
        <fullName evidence="8">Chaperone protein dnaJ</fullName>
    </submittedName>
</protein>
<dbReference type="InterPro" id="IPR036869">
    <property type="entry name" value="J_dom_sf"/>
</dbReference>
<dbReference type="SMART" id="SM00271">
    <property type="entry name" value="DnaJ"/>
    <property type="match status" value="1"/>
</dbReference>
<gene>
    <name evidence="8" type="primary">HLJ1</name>
    <name evidence="8" type="ORF">LTR05_000328</name>
</gene>
<dbReference type="CDD" id="cd06257">
    <property type="entry name" value="DnaJ"/>
    <property type="match status" value="1"/>
</dbReference>
<dbReference type="AlphaFoldDB" id="A0AAN7T536"/>
<dbReference type="PROSITE" id="PS00636">
    <property type="entry name" value="DNAJ_1"/>
    <property type="match status" value="1"/>
</dbReference>
<dbReference type="InterPro" id="IPR018253">
    <property type="entry name" value="DnaJ_domain_CS"/>
</dbReference>
<dbReference type="GO" id="GO:0071218">
    <property type="term" value="P:cellular response to misfolded protein"/>
    <property type="evidence" value="ECO:0007669"/>
    <property type="project" value="TreeGrafter"/>
</dbReference>
<evidence type="ECO:0000256" key="5">
    <source>
        <dbReference type="ARBA" id="ARBA00023136"/>
    </source>
</evidence>
<evidence type="ECO:0000256" key="4">
    <source>
        <dbReference type="ARBA" id="ARBA00022989"/>
    </source>
</evidence>
<keyword evidence="5" id="KW-0472">Membrane</keyword>
<keyword evidence="2" id="KW-0812">Transmembrane</keyword>
<dbReference type="Pfam" id="PF00226">
    <property type="entry name" value="DnaJ"/>
    <property type="match status" value="1"/>
</dbReference>
<feature type="region of interest" description="Disordered" evidence="6">
    <location>
        <begin position="1"/>
        <end position="36"/>
    </location>
</feature>
<dbReference type="FunFam" id="1.10.287.110:FF:000069">
    <property type="entry name" value="ER associated DnaJ chaperone"/>
    <property type="match status" value="1"/>
</dbReference>
<evidence type="ECO:0000256" key="2">
    <source>
        <dbReference type="ARBA" id="ARBA00022692"/>
    </source>
</evidence>
<evidence type="ECO:0000313" key="8">
    <source>
        <dbReference type="EMBL" id="KAK5090158.1"/>
    </source>
</evidence>
<keyword evidence="9" id="KW-1185">Reference proteome</keyword>
<evidence type="ECO:0000313" key="9">
    <source>
        <dbReference type="Proteomes" id="UP001309876"/>
    </source>
</evidence>
<accession>A0AAN7T536</accession>
<dbReference type="InterPro" id="IPR051100">
    <property type="entry name" value="DnaJ_subfamily_B/C"/>
</dbReference>
<feature type="compositionally biased region" description="Polar residues" evidence="6">
    <location>
        <begin position="1"/>
        <end position="14"/>
    </location>
</feature>
<keyword evidence="4" id="KW-1133">Transmembrane helix</keyword>
<sequence>MSAKASGSNAQPNGDTKHRQHSDGSETRSFTPEQKAEVIRIRKCSPTAFYEILAIEKTSSDGQIKKAYRKISLLTHPDKNGYAGADEAFKMVSRAFQILSDTDKKAKYDRFGGDPDSRFPSSNSQSSSPFGGGFARSPGAGMGGQNFFYEDEISPEELFNRFFGGGGGMGGAFPFGAGFGGQQFVFNMGGGPGFRVHQMGGGMPRRRPAGSGQTEQAPQGLAAFTQLIPLLLIFILPLLSSLFTGGTTAGPSFRFDSPQRPYTMHRVTPNYKVDYFVNPKDVDGYTDKKFRNLDKTAEVEYVTTLQYQCEHESQRKRQAITDATGFFFTDEAQLRAARAMAMPACERLDGLRRR</sequence>
<dbReference type="EMBL" id="JAVRRJ010000001">
    <property type="protein sequence ID" value="KAK5090158.1"/>
    <property type="molecule type" value="Genomic_DNA"/>
</dbReference>
<dbReference type="InterPro" id="IPR015399">
    <property type="entry name" value="DUF1977_DnaJ-like"/>
</dbReference>
<dbReference type="GO" id="GO:0030544">
    <property type="term" value="F:Hsp70 protein binding"/>
    <property type="evidence" value="ECO:0007669"/>
    <property type="project" value="TreeGrafter"/>
</dbReference>
<keyword evidence="3" id="KW-0256">Endoplasmic reticulum</keyword>
<name>A0AAN7T536_9EURO</name>
<dbReference type="GO" id="GO:0005789">
    <property type="term" value="C:endoplasmic reticulum membrane"/>
    <property type="evidence" value="ECO:0007669"/>
    <property type="project" value="UniProtKB-SubCell"/>
</dbReference>
<evidence type="ECO:0000256" key="6">
    <source>
        <dbReference type="SAM" id="MobiDB-lite"/>
    </source>
</evidence>
<feature type="compositionally biased region" description="Basic and acidic residues" evidence="6">
    <location>
        <begin position="15"/>
        <end position="26"/>
    </location>
</feature>
<dbReference type="InterPro" id="IPR001623">
    <property type="entry name" value="DnaJ_domain"/>
</dbReference>
<dbReference type="Pfam" id="PF09320">
    <property type="entry name" value="DUF1977"/>
    <property type="match status" value="1"/>
</dbReference>
<dbReference type="PRINTS" id="PR00625">
    <property type="entry name" value="JDOMAIN"/>
</dbReference>
<feature type="domain" description="J" evidence="7">
    <location>
        <begin position="48"/>
        <end position="112"/>
    </location>
</feature>
<dbReference type="PROSITE" id="PS50076">
    <property type="entry name" value="DNAJ_2"/>
    <property type="match status" value="1"/>
</dbReference>
<evidence type="ECO:0000256" key="1">
    <source>
        <dbReference type="ARBA" id="ARBA00004389"/>
    </source>
</evidence>
<dbReference type="Gene3D" id="1.10.287.110">
    <property type="entry name" value="DnaJ domain"/>
    <property type="match status" value="1"/>
</dbReference>
<proteinExistence type="predicted"/>
<reference evidence="8 9" key="1">
    <citation type="submission" date="2023-08" db="EMBL/GenBank/DDBJ databases">
        <title>Black Yeasts Isolated from many extreme environments.</title>
        <authorList>
            <person name="Coleine C."/>
            <person name="Stajich J.E."/>
            <person name="Selbmann L."/>
        </authorList>
    </citation>
    <scope>NUCLEOTIDE SEQUENCE [LARGE SCALE GENOMIC DNA]</scope>
    <source>
        <strain evidence="8 9">CCFEE 5910</strain>
    </source>
</reference>
<dbReference type="Proteomes" id="UP001309876">
    <property type="component" value="Unassembled WGS sequence"/>
</dbReference>
<comment type="caution">
    <text evidence="8">The sequence shown here is derived from an EMBL/GenBank/DDBJ whole genome shotgun (WGS) entry which is preliminary data.</text>
</comment>
<feature type="region of interest" description="Disordered" evidence="6">
    <location>
        <begin position="109"/>
        <end position="136"/>
    </location>
</feature>
<organism evidence="8 9">
    <name type="scientific">Lithohypha guttulata</name>
    <dbReference type="NCBI Taxonomy" id="1690604"/>
    <lineage>
        <taxon>Eukaryota</taxon>
        <taxon>Fungi</taxon>
        <taxon>Dikarya</taxon>
        <taxon>Ascomycota</taxon>
        <taxon>Pezizomycotina</taxon>
        <taxon>Eurotiomycetes</taxon>
        <taxon>Chaetothyriomycetidae</taxon>
        <taxon>Chaetothyriales</taxon>
        <taxon>Trichomeriaceae</taxon>
        <taxon>Lithohypha</taxon>
    </lineage>
</organism>
<dbReference type="PANTHER" id="PTHR43908">
    <property type="entry name" value="AT29763P-RELATED"/>
    <property type="match status" value="1"/>
</dbReference>
<evidence type="ECO:0000259" key="7">
    <source>
        <dbReference type="PROSITE" id="PS50076"/>
    </source>
</evidence>
<dbReference type="SUPFAM" id="SSF46565">
    <property type="entry name" value="Chaperone J-domain"/>
    <property type="match status" value="1"/>
</dbReference>